<name>B4FGP6_MAIZE</name>
<dbReference type="AlphaFoldDB" id="B4FGP6"/>
<sequence>MHPDFDCDGLDMVGKITRLFNQPNWFHPKIHPEST</sequence>
<reference evidence="1" key="1">
    <citation type="journal article" date="2009" name="PLoS Genet.">
        <title>Sequencing, mapping, and analysis of 27,455 maize full-length cDNAs.</title>
        <authorList>
            <person name="Soderlund C."/>
            <person name="Descour A."/>
            <person name="Kudrna D."/>
            <person name="Bomhoff M."/>
            <person name="Boyd L."/>
            <person name="Currie J."/>
            <person name="Angelova A."/>
            <person name="Collura K."/>
            <person name="Wissotski M."/>
            <person name="Ashley E."/>
            <person name="Morrow D."/>
            <person name="Fernandes J."/>
            <person name="Walbot V."/>
            <person name="Yu Y."/>
        </authorList>
    </citation>
    <scope>NUCLEOTIDE SEQUENCE</scope>
    <source>
        <strain evidence="1">B73</strain>
    </source>
</reference>
<proteinExistence type="evidence at transcript level"/>
<organism evidence="1">
    <name type="scientific">Zea mays</name>
    <name type="common">Maize</name>
    <dbReference type="NCBI Taxonomy" id="4577"/>
    <lineage>
        <taxon>Eukaryota</taxon>
        <taxon>Viridiplantae</taxon>
        <taxon>Streptophyta</taxon>
        <taxon>Embryophyta</taxon>
        <taxon>Tracheophyta</taxon>
        <taxon>Spermatophyta</taxon>
        <taxon>Magnoliopsida</taxon>
        <taxon>Liliopsida</taxon>
        <taxon>Poales</taxon>
        <taxon>Poaceae</taxon>
        <taxon>PACMAD clade</taxon>
        <taxon>Panicoideae</taxon>
        <taxon>Andropogonodae</taxon>
        <taxon>Andropogoneae</taxon>
        <taxon>Tripsacinae</taxon>
        <taxon>Zea</taxon>
    </lineage>
</organism>
<accession>B4FGP6</accession>
<dbReference type="EMBL" id="BT036284">
    <property type="protein sequence ID" value="ACF81289.1"/>
    <property type="molecule type" value="mRNA"/>
</dbReference>
<evidence type="ECO:0000313" key="1">
    <source>
        <dbReference type="EMBL" id="ACF81289.1"/>
    </source>
</evidence>
<protein>
    <submittedName>
        <fullName evidence="1">Uncharacterized protein</fullName>
    </submittedName>
</protein>